<evidence type="ECO:0000313" key="3">
    <source>
        <dbReference type="Proteomes" id="UP000058114"/>
    </source>
</evidence>
<dbReference type="EMBL" id="CP013067">
    <property type="protein sequence ID" value="ALP41417.1"/>
    <property type="molecule type" value="Genomic_DNA"/>
</dbReference>
<dbReference type="RefSeq" id="WP_060588105.1">
    <property type="nucleotide sequence ID" value="NZ_CP013067.1"/>
</dbReference>
<evidence type="ECO:0000313" key="2">
    <source>
        <dbReference type="EMBL" id="ALP41417.1"/>
    </source>
</evidence>
<dbReference type="Proteomes" id="UP000058114">
    <property type="component" value="Chromosome"/>
</dbReference>
<dbReference type="PATRIC" id="fig|652.5.peg.4344"/>
<gene>
    <name evidence="2" type="ORF">WL1483_1998</name>
</gene>
<name>A0A0S2SIB0_9GAMM</name>
<reference evidence="3" key="1">
    <citation type="submission" date="2015-10" db="EMBL/GenBank/DDBJ databases">
        <title>Complete Genome Sequence of Aeromonas schubertii strain WL1483.</title>
        <authorList>
            <person name="Liu L."/>
        </authorList>
    </citation>
    <scope>NUCLEOTIDE SEQUENCE [LARGE SCALE GENOMIC DNA]</scope>
    <source>
        <strain evidence="3">WL1483</strain>
    </source>
</reference>
<protein>
    <submittedName>
        <fullName evidence="2">Secretion protein HlyD</fullName>
    </submittedName>
</protein>
<accession>A0A0S2SIB0</accession>
<evidence type="ECO:0000256" key="1">
    <source>
        <dbReference type="SAM" id="SignalP"/>
    </source>
</evidence>
<reference evidence="2 3" key="2">
    <citation type="journal article" date="2016" name="Genome Announc.">
        <title>Complete Genome Sequence of the Highly Virulent Aeromonas schubertii Strain WL1483, Isolated from Diseased Snakehead Fish (Channa argus) in China.</title>
        <authorList>
            <person name="Liu L."/>
            <person name="Li N."/>
            <person name="Zhang D."/>
            <person name="Fu X."/>
            <person name="Shi C."/>
            <person name="Lin Q."/>
            <person name="Hao G."/>
        </authorList>
    </citation>
    <scope>NUCLEOTIDE SEQUENCE [LARGE SCALE GENOMIC DNA]</scope>
    <source>
        <strain evidence="2 3">WL1483</strain>
    </source>
</reference>
<feature type="signal peptide" evidence="1">
    <location>
        <begin position="1"/>
        <end position="21"/>
    </location>
</feature>
<dbReference type="Gene3D" id="2.40.50.320">
    <property type="entry name" value="Copper binding periplasmic protein CusF"/>
    <property type="match status" value="1"/>
</dbReference>
<keyword evidence="1" id="KW-0732">Signal</keyword>
<dbReference type="InterPro" id="IPR021647">
    <property type="entry name" value="CusF_Ec"/>
</dbReference>
<dbReference type="AlphaFoldDB" id="A0A0S2SIB0"/>
<proteinExistence type="predicted"/>
<dbReference type="InterPro" id="IPR042230">
    <property type="entry name" value="CusF_sf"/>
</dbReference>
<feature type="chain" id="PRO_5006604421" evidence="1">
    <location>
        <begin position="22"/>
        <end position="111"/>
    </location>
</feature>
<dbReference type="Pfam" id="PF11604">
    <property type="entry name" value="CusF_Ec"/>
    <property type="match status" value="1"/>
</dbReference>
<sequence>MKSALTLLLLGSLSLTMPALANEMAGHEGHQMDEPTMGAQVMTKGVVTRVDLEAGKVGIRHEAIANLGMPPMTMIFKAADPALLEGLKTGDAIEFFAEKRDGALVLVSLSR</sequence>
<organism evidence="2 3">
    <name type="scientific">Aeromonas schubertii</name>
    <dbReference type="NCBI Taxonomy" id="652"/>
    <lineage>
        <taxon>Bacteria</taxon>
        <taxon>Pseudomonadati</taxon>
        <taxon>Pseudomonadota</taxon>
        <taxon>Gammaproteobacteria</taxon>
        <taxon>Aeromonadales</taxon>
        <taxon>Aeromonadaceae</taxon>
        <taxon>Aeromonas</taxon>
    </lineage>
</organism>
<dbReference type="KEGG" id="asr:WL1483_1998"/>